<sequence>MAPAATLLDLATYPLQRWKVNVATLHNTGTDISNNKPSLLEKLIRSLTTGVVEKPQSLVKPRRSLTNGWG</sequence>
<organism evidence="1 2">
    <name type="scientific">Aspergillus sclerotialis</name>
    <dbReference type="NCBI Taxonomy" id="2070753"/>
    <lineage>
        <taxon>Eukaryota</taxon>
        <taxon>Fungi</taxon>
        <taxon>Dikarya</taxon>
        <taxon>Ascomycota</taxon>
        <taxon>Pezizomycotina</taxon>
        <taxon>Eurotiomycetes</taxon>
        <taxon>Eurotiomycetidae</taxon>
        <taxon>Eurotiales</taxon>
        <taxon>Aspergillaceae</taxon>
        <taxon>Aspergillus</taxon>
        <taxon>Aspergillus subgen. Polypaecilum</taxon>
    </lineage>
</organism>
<dbReference type="AlphaFoldDB" id="A0A3A2Z6T1"/>
<proteinExistence type="predicted"/>
<accession>A0A3A2Z6T1</accession>
<evidence type="ECO:0000313" key="1">
    <source>
        <dbReference type="EMBL" id="RJE18390.1"/>
    </source>
</evidence>
<gene>
    <name evidence="1" type="ORF">PHISCL_09269</name>
</gene>
<comment type="caution">
    <text evidence="1">The sequence shown here is derived from an EMBL/GenBank/DDBJ whole genome shotgun (WGS) entry which is preliminary data.</text>
</comment>
<evidence type="ECO:0000313" key="2">
    <source>
        <dbReference type="Proteomes" id="UP000266188"/>
    </source>
</evidence>
<protein>
    <submittedName>
        <fullName evidence="1">Uncharacterized protein</fullName>
    </submittedName>
</protein>
<name>A0A3A2Z6T1_9EURO</name>
<keyword evidence="2" id="KW-1185">Reference proteome</keyword>
<dbReference type="Proteomes" id="UP000266188">
    <property type="component" value="Unassembled WGS sequence"/>
</dbReference>
<dbReference type="EMBL" id="MVGC01000560">
    <property type="protein sequence ID" value="RJE18390.1"/>
    <property type="molecule type" value="Genomic_DNA"/>
</dbReference>
<reference evidence="2" key="1">
    <citation type="submission" date="2017-02" db="EMBL/GenBank/DDBJ databases">
        <authorList>
            <person name="Tafer H."/>
            <person name="Lopandic K."/>
        </authorList>
    </citation>
    <scope>NUCLEOTIDE SEQUENCE [LARGE SCALE GENOMIC DNA]</scope>
    <source>
        <strain evidence="2">CBS 366.77</strain>
    </source>
</reference>